<dbReference type="RefSeq" id="WP_135781964.1">
    <property type="nucleotide sequence ID" value="NZ_JASHFX010000002.1"/>
</dbReference>
<dbReference type="CDD" id="cd04301">
    <property type="entry name" value="NAT_SF"/>
    <property type="match status" value="1"/>
</dbReference>
<dbReference type="SUPFAM" id="SSF55729">
    <property type="entry name" value="Acyl-CoA N-acyltransferases (Nat)"/>
    <property type="match status" value="1"/>
</dbReference>
<feature type="domain" description="N-acetyltransferase" evidence="1">
    <location>
        <begin position="4"/>
        <end position="210"/>
    </location>
</feature>
<keyword evidence="2" id="KW-0808">Transferase</keyword>
<dbReference type="OrthoDB" id="3256225at2"/>
<dbReference type="AlphaFoldDB" id="A0A4Z1DXF6"/>
<evidence type="ECO:0000313" key="3">
    <source>
        <dbReference type="Proteomes" id="UP000297986"/>
    </source>
</evidence>
<gene>
    <name evidence="2" type="ORF">E5S68_00915</name>
</gene>
<reference evidence="2 3" key="1">
    <citation type="submission" date="2019-04" db="EMBL/GenBank/DDBJ databases">
        <title>Genome sequencing of Streptococcus rubneri DSM 26920(T).</title>
        <authorList>
            <person name="Kook J.-K."/>
            <person name="Park S.-N."/>
            <person name="Lim Y.K."/>
        </authorList>
    </citation>
    <scope>NUCLEOTIDE SEQUENCE [LARGE SCALE GENOMIC DNA]</scope>
    <source>
        <strain evidence="2 3">DSM 26920</strain>
    </source>
</reference>
<dbReference type="GO" id="GO:0016747">
    <property type="term" value="F:acyltransferase activity, transferring groups other than amino-acyl groups"/>
    <property type="evidence" value="ECO:0007669"/>
    <property type="project" value="InterPro"/>
</dbReference>
<dbReference type="Pfam" id="PF00583">
    <property type="entry name" value="Acetyltransf_1"/>
    <property type="match status" value="1"/>
</dbReference>
<dbReference type="Proteomes" id="UP000297986">
    <property type="component" value="Unassembled WGS sequence"/>
</dbReference>
<dbReference type="EMBL" id="SRRP01000001">
    <property type="protein sequence ID" value="TGN91554.1"/>
    <property type="molecule type" value="Genomic_DNA"/>
</dbReference>
<accession>A0A4Z1DXF6</accession>
<protein>
    <submittedName>
        <fullName evidence="2">GNAT family N-acetyltransferase</fullName>
    </submittedName>
</protein>
<evidence type="ECO:0000259" key="1">
    <source>
        <dbReference type="PROSITE" id="PS51186"/>
    </source>
</evidence>
<name>A0A4Z1DXF6_9STRE</name>
<dbReference type="InterPro" id="IPR000182">
    <property type="entry name" value="GNAT_dom"/>
</dbReference>
<organism evidence="2 3">
    <name type="scientific">Streptococcus rubneri</name>
    <dbReference type="NCBI Taxonomy" id="1234680"/>
    <lineage>
        <taxon>Bacteria</taxon>
        <taxon>Bacillati</taxon>
        <taxon>Bacillota</taxon>
        <taxon>Bacilli</taxon>
        <taxon>Lactobacillales</taxon>
        <taxon>Streptococcaceae</taxon>
        <taxon>Streptococcus</taxon>
    </lineage>
</organism>
<keyword evidence="3" id="KW-1185">Reference proteome</keyword>
<sequence length="210" mass="24239">MEKIVYREARLDEYKKIGKVLADAFMEYPFLTLIKDDLKKPEYFPAFLEMMESLLTRLYIKGEACLVAEREGEIIAVALLQQNDFSILSYIVNGVIKLFRYITPLKFMKYLDLVERSEEHLKKSGNFDWYLMMLGVASSVQGQGVGSFFLQEGIEPYVKSKGCKRLGLITSTEHNVLFYEKNDYVLLDSMILDYGDKSIGNWAFVKTLAE</sequence>
<comment type="caution">
    <text evidence="2">The sequence shown here is derived from an EMBL/GenBank/DDBJ whole genome shotgun (WGS) entry which is preliminary data.</text>
</comment>
<dbReference type="PROSITE" id="PS51186">
    <property type="entry name" value="GNAT"/>
    <property type="match status" value="1"/>
</dbReference>
<dbReference type="InterPro" id="IPR016181">
    <property type="entry name" value="Acyl_CoA_acyltransferase"/>
</dbReference>
<evidence type="ECO:0000313" key="2">
    <source>
        <dbReference type="EMBL" id="TGN91554.1"/>
    </source>
</evidence>
<dbReference type="Gene3D" id="3.40.630.30">
    <property type="match status" value="1"/>
</dbReference>
<proteinExistence type="predicted"/>